<dbReference type="GO" id="GO:0016810">
    <property type="term" value="F:hydrolase activity, acting on carbon-nitrogen (but not peptide) bonds"/>
    <property type="evidence" value="ECO:0007669"/>
    <property type="project" value="InterPro"/>
</dbReference>
<name>A0A5M9MXM8_9EURO</name>
<comment type="caution">
    <text evidence="2">The sequence shown here is derived from an EMBL/GenBank/DDBJ whole genome shotgun (WGS) entry which is preliminary data.</text>
</comment>
<protein>
    <submittedName>
        <fullName evidence="2">Uncharacterized protein</fullName>
    </submittedName>
</protein>
<proteinExistence type="predicted"/>
<organism evidence="2 3">
    <name type="scientific">Aspergillus tanneri</name>
    <dbReference type="NCBI Taxonomy" id="1220188"/>
    <lineage>
        <taxon>Eukaryota</taxon>
        <taxon>Fungi</taxon>
        <taxon>Dikarya</taxon>
        <taxon>Ascomycota</taxon>
        <taxon>Pezizomycotina</taxon>
        <taxon>Eurotiomycetes</taxon>
        <taxon>Eurotiomycetidae</taxon>
        <taxon>Eurotiales</taxon>
        <taxon>Aspergillaceae</taxon>
        <taxon>Aspergillus</taxon>
        <taxon>Aspergillus subgen. Circumdati</taxon>
    </lineage>
</organism>
<reference evidence="2 3" key="1">
    <citation type="submission" date="2019-08" db="EMBL/GenBank/DDBJ databases">
        <title>The genome sequence of a newly discovered highly antifungal drug resistant Aspergillus species, Aspergillus tanneri NIH 1004.</title>
        <authorList>
            <person name="Mounaud S."/>
            <person name="Singh I."/>
            <person name="Joardar V."/>
            <person name="Pakala S."/>
            <person name="Pakala S."/>
            <person name="Venepally P."/>
            <person name="Chung J.K."/>
            <person name="Losada L."/>
            <person name="Nierman W.C."/>
        </authorList>
    </citation>
    <scope>NUCLEOTIDE SEQUENCE [LARGE SCALE GENOMIC DNA]</scope>
    <source>
        <strain evidence="2 3">NIH1004</strain>
    </source>
</reference>
<evidence type="ECO:0000313" key="3">
    <source>
        <dbReference type="Proteomes" id="UP000324241"/>
    </source>
</evidence>
<dbReference type="SUPFAM" id="SSF51556">
    <property type="entry name" value="Metallo-dependent hydrolases"/>
    <property type="match status" value="1"/>
</dbReference>
<dbReference type="GeneID" id="54328002"/>
<sequence length="158" mass="17397">MTIADLMVRFIFWLISGPDMLYTHATIVTVDPARRIIEDGAIYVQENIIADLDATSSLLRGTADKEALEPWLADVIRPLQRIMTTEEGSVAVQLSVAEMLKSGTTCFLESMFCSLEHHDCDQLCRVVQDSGIRGCLGQRALLLAPADNATDRSISNIV</sequence>
<dbReference type="RefSeq" id="XP_033428760.1">
    <property type="nucleotide sequence ID" value="XM_033569954.1"/>
</dbReference>
<dbReference type="InterPro" id="IPR011059">
    <property type="entry name" value="Metal-dep_hydrolase_composite"/>
</dbReference>
<dbReference type="OrthoDB" id="194468at2759"/>
<dbReference type="InterPro" id="IPR032466">
    <property type="entry name" value="Metal_Hydrolase"/>
</dbReference>
<keyword evidence="1" id="KW-0378">Hydrolase</keyword>
<dbReference type="PANTHER" id="PTHR43794:SF11">
    <property type="entry name" value="AMIDOHYDROLASE-RELATED DOMAIN-CONTAINING PROTEIN"/>
    <property type="match status" value="1"/>
</dbReference>
<dbReference type="AlphaFoldDB" id="A0A5M9MXM8"/>
<evidence type="ECO:0000313" key="2">
    <source>
        <dbReference type="EMBL" id="KAA8649399.1"/>
    </source>
</evidence>
<accession>A0A5M9MXM8</accession>
<gene>
    <name evidence="2" type="ORF">ATNIH1004_005300</name>
</gene>
<dbReference type="VEuPathDB" id="FungiDB:EYZ11_001334"/>
<dbReference type="PANTHER" id="PTHR43794">
    <property type="entry name" value="AMINOHYDROLASE SSNA-RELATED"/>
    <property type="match status" value="1"/>
</dbReference>
<dbReference type="Proteomes" id="UP000324241">
    <property type="component" value="Unassembled WGS sequence"/>
</dbReference>
<dbReference type="Gene3D" id="3.20.20.140">
    <property type="entry name" value="Metal-dependent hydrolases"/>
    <property type="match status" value="1"/>
</dbReference>
<dbReference type="SUPFAM" id="SSF51338">
    <property type="entry name" value="Composite domain of metallo-dependent hydrolases"/>
    <property type="match status" value="1"/>
</dbReference>
<dbReference type="EMBL" id="QUQM01000003">
    <property type="protein sequence ID" value="KAA8649399.1"/>
    <property type="molecule type" value="Genomic_DNA"/>
</dbReference>
<evidence type="ECO:0000256" key="1">
    <source>
        <dbReference type="ARBA" id="ARBA00022801"/>
    </source>
</evidence>
<dbReference type="InterPro" id="IPR050287">
    <property type="entry name" value="MTA/SAH_deaminase"/>
</dbReference>